<reference evidence="1" key="1">
    <citation type="submission" date="2016-01" db="EMBL/GenBank/DDBJ databases">
        <title>Genome sequencing of Roseivirga ehrenbergii KMM 6017.</title>
        <authorList>
            <person name="Selvaratnam C."/>
            <person name="Thevarajoo S."/>
            <person name="Goh K.M."/>
            <person name="Ee R."/>
            <person name="Chan K.-G."/>
            <person name="Chong C.S."/>
        </authorList>
    </citation>
    <scope>NUCLEOTIDE SEQUENCE [LARGE SCALE GENOMIC DNA]</scope>
    <source>
        <strain evidence="1">KMM 6017</strain>
    </source>
</reference>
<gene>
    <name evidence="1" type="ORF">MB14_16620</name>
</gene>
<dbReference type="Proteomes" id="UP000075583">
    <property type="component" value="Unassembled WGS sequence"/>
</dbReference>
<dbReference type="EMBL" id="LQZQ01000005">
    <property type="protein sequence ID" value="KYG80165.1"/>
    <property type="molecule type" value="Genomic_DNA"/>
</dbReference>
<sequence>MKFRELAKQIFKIAIQCSLVASITLFLLEGTFRLYLIDFYKSSFEYLNSDFADRNTDKTLMIIGDSFSSFKGGYPKVLHDSLTGFSVKNISVPGTSIREQYLFGRYHLKNVKPQILIFQFYVGNDFLGWDHHLNWGEISFARNFYWRLSESLWSLAYLNYGLGNIKANITEPDTSAKLDWVEKPFSPDLYFERDKLYFKSEPMLVENAAYLKGGREKDFESYMQRVADLFKYASEDCEIYFLIIPHMSQVSEMYKNQAEQVGAVFTKRFEVASPSYPLYLKLNNFFADDHRVKILNTIDLLRRSEVSGNAVYFNNDSHLNVMGQQILGEFLLKEIKPNDQ</sequence>
<proteinExistence type="predicted"/>
<dbReference type="InterPro" id="IPR036514">
    <property type="entry name" value="SGNH_hydro_sf"/>
</dbReference>
<evidence type="ECO:0000313" key="1">
    <source>
        <dbReference type="EMBL" id="KYG80165.1"/>
    </source>
</evidence>
<keyword evidence="2" id="KW-1185">Reference proteome</keyword>
<evidence type="ECO:0008006" key="3">
    <source>
        <dbReference type="Google" id="ProtNLM"/>
    </source>
</evidence>
<dbReference type="Gene3D" id="3.40.50.1110">
    <property type="entry name" value="SGNH hydrolase"/>
    <property type="match status" value="1"/>
</dbReference>
<dbReference type="AlphaFoldDB" id="A0A150XND8"/>
<protein>
    <recommendedName>
        <fullName evidence="3">AlgX/AlgJ SGNH hydrolase-like domain-containing protein</fullName>
    </recommendedName>
</protein>
<dbReference type="STRING" id="279360.MB14_16620"/>
<dbReference type="GO" id="GO:0016788">
    <property type="term" value="F:hydrolase activity, acting on ester bonds"/>
    <property type="evidence" value="ECO:0007669"/>
    <property type="project" value="UniProtKB-ARBA"/>
</dbReference>
<organism evidence="1 2">
    <name type="scientific">Roseivirga ehrenbergii (strain DSM 102268 / JCM 13514 / KCTC 12282 / NCIMB 14502 / KMM 6017)</name>
    <dbReference type="NCBI Taxonomy" id="279360"/>
    <lineage>
        <taxon>Bacteria</taxon>
        <taxon>Pseudomonadati</taxon>
        <taxon>Bacteroidota</taxon>
        <taxon>Cytophagia</taxon>
        <taxon>Cytophagales</taxon>
        <taxon>Roseivirgaceae</taxon>
        <taxon>Roseivirga</taxon>
    </lineage>
</organism>
<dbReference type="SUPFAM" id="SSF52266">
    <property type="entry name" value="SGNH hydrolase"/>
    <property type="match status" value="1"/>
</dbReference>
<evidence type="ECO:0000313" key="2">
    <source>
        <dbReference type="Proteomes" id="UP000075583"/>
    </source>
</evidence>
<dbReference type="OrthoDB" id="1409150at2"/>
<name>A0A150XND8_ROSEK</name>
<comment type="caution">
    <text evidence="1">The sequence shown here is derived from an EMBL/GenBank/DDBJ whole genome shotgun (WGS) entry which is preliminary data.</text>
</comment>
<accession>A0A150XND8</accession>